<dbReference type="InterPro" id="IPR029063">
    <property type="entry name" value="SAM-dependent_MTases_sf"/>
</dbReference>
<proteinExistence type="predicted"/>
<dbReference type="EC" id="2.1.1.72" evidence="2"/>
<dbReference type="PRINTS" id="PR00507">
    <property type="entry name" value="N12N6MTFRASE"/>
</dbReference>
<keyword evidence="3" id="KW-1185">Reference proteome</keyword>
<keyword evidence="2" id="KW-0808">Transferase</keyword>
<dbReference type="EMBL" id="JAMZEC010000001">
    <property type="protein sequence ID" value="MCP2347320.1"/>
    <property type="molecule type" value="Genomic_DNA"/>
</dbReference>
<dbReference type="SUPFAM" id="SSF53335">
    <property type="entry name" value="S-adenosyl-L-methionine-dependent methyltransferases"/>
    <property type="match status" value="1"/>
</dbReference>
<comment type="caution">
    <text evidence="2">The sequence shown here is derived from an EMBL/GenBank/DDBJ whole genome shotgun (WGS) entry which is preliminary data.</text>
</comment>
<sequence length="525" mass="57962">MSNWERRHADYPRPIRLGADEVFPVQAIAAWLDGRLIPRNALLEDERPGTTYGARFRMNLARSGDPGELPSEAGQAPADMEALLSGPHGTEKWRKVLDRLDVAHDLARHPGALLALVYARARDSGWAAVAAGSVDPLDWAERALERLSPVGGRTITTSRPGREMLRYVVALADEAVRDIGGAQAFRMLLDRFAAVEGGGGEGFYTPESVAHVLIDAVRPEQPAEIYDASSRAGELLVAAASDLLERGAEKETLSLHGATLSEESSALARMNVRLHGMDAHFETHDKHALCRDAKPGTLYPYIVANPPFSMGGWCDDDPASCRAWRYGPPPRHNANFAWIQYILERLSPDGRAAVLMPNNAMFSTHPKERAIRRGMVEDGQVRALIALPDRLFPATSIGTTVWILGREESRSEILFVDAWDMGRMVDRTRRELSREDHTELDGILTAWRAGVLPPGPASRAVVVPVEEVSAQDYNLNPRRYVTSASAVPSGSREAVLRLRTRLERLHAEALDADTRAERELRRLGW</sequence>
<gene>
    <name evidence="2" type="ORF">HD595_003442</name>
</gene>
<dbReference type="RefSeq" id="WP_253770219.1">
    <property type="nucleotide sequence ID" value="NZ_BAAAVE010000004.1"/>
</dbReference>
<evidence type="ECO:0000259" key="1">
    <source>
        <dbReference type="Pfam" id="PF02384"/>
    </source>
</evidence>
<dbReference type="Gene3D" id="3.40.50.150">
    <property type="entry name" value="Vaccinia Virus protein VP39"/>
    <property type="match status" value="1"/>
</dbReference>
<dbReference type="InterPro" id="IPR003356">
    <property type="entry name" value="DNA_methylase_A-5"/>
</dbReference>
<evidence type="ECO:0000313" key="3">
    <source>
        <dbReference type="Proteomes" id="UP001320766"/>
    </source>
</evidence>
<evidence type="ECO:0000313" key="2">
    <source>
        <dbReference type="EMBL" id="MCP2347320.1"/>
    </source>
</evidence>
<dbReference type="GO" id="GO:0009007">
    <property type="term" value="F:site-specific DNA-methyltransferase (adenine-specific) activity"/>
    <property type="evidence" value="ECO:0007669"/>
    <property type="project" value="UniProtKB-EC"/>
</dbReference>
<feature type="domain" description="DNA methylase adenine-specific" evidence="1">
    <location>
        <begin position="183"/>
        <end position="484"/>
    </location>
</feature>
<reference evidence="2 3" key="1">
    <citation type="submission" date="2022-06" db="EMBL/GenBank/DDBJ databases">
        <title>Sequencing the genomes of 1000 actinobacteria strains.</title>
        <authorList>
            <person name="Klenk H.-P."/>
        </authorList>
    </citation>
    <scope>NUCLEOTIDE SEQUENCE [LARGE SCALE GENOMIC DNA]</scope>
    <source>
        <strain evidence="2 3">DSM 44170</strain>
    </source>
</reference>
<organism evidence="2 3">
    <name type="scientific">Nonomuraea roseoviolacea subsp. carminata</name>
    <dbReference type="NCBI Taxonomy" id="160689"/>
    <lineage>
        <taxon>Bacteria</taxon>
        <taxon>Bacillati</taxon>
        <taxon>Actinomycetota</taxon>
        <taxon>Actinomycetes</taxon>
        <taxon>Streptosporangiales</taxon>
        <taxon>Streptosporangiaceae</taxon>
        <taxon>Nonomuraea</taxon>
    </lineage>
</organism>
<keyword evidence="2" id="KW-0489">Methyltransferase</keyword>
<dbReference type="InterPro" id="IPR052916">
    <property type="entry name" value="Type-I_RE_MTase_Subunit"/>
</dbReference>
<name>A0ABT1K0C7_9ACTN</name>
<dbReference type="Proteomes" id="UP001320766">
    <property type="component" value="Unassembled WGS sequence"/>
</dbReference>
<dbReference type="PANTHER" id="PTHR42998:SF1">
    <property type="entry name" value="TYPE I RESTRICTION ENZYME HINDI METHYLASE SUBUNIT"/>
    <property type="match status" value="1"/>
</dbReference>
<accession>A0ABT1K0C7</accession>
<dbReference type="Pfam" id="PF02384">
    <property type="entry name" value="N6_Mtase"/>
    <property type="match status" value="1"/>
</dbReference>
<protein>
    <submittedName>
        <fullName evidence="2">Type I restriction enzyme M protein</fullName>
        <ecNumber evidence="2">2.1.1.72</ecNumber>
    </submittedName>
</protein>
<dbReference type="GO" id="GO:0032259">
    <property type="term" value="P:methylation"/>
    <property type="evidence" value="ECO:0007669"/>
    <property type="project" value="UniProtKB-KW"/>
</dbReference>
<dbReference type="PANTHER" id="PTHR42998">
    <property type="entry name" value="TYPE I RESTRICTION ENZYME HINDVIIP M PROTEIN-RELATED"/>
    <property type="match status" value="1"/>
</dbReference>